<evidence type="ECO:0000313" key="4">
    <source>
        <dbReference type="Proteomes" id="UP000034182"/>
    </source>
</evidence>
<dbReference type="PROSITE" id="PS50097">
    <property type="entry name" value="BTB"/>
    <property type="match status" value="1"/>
</dbReference>
<dbReference type="InterPro" id="IPR000210">
    <property type="entry name" value="BTB/POZ_dom"/>
</dbReference>
<feature type="compositionally biased region" description="Basic and acidic residues" evidence="1">
    <location>
        <begin position="1"/>
        <end position="12"/>
    </location>
</feature>
<feature type="region of interest" description="Disordered" evidence="1">
    <location>
        <begin position="1"/>
        <end position="24"/>
    </location>
</feature>
<reference evidence="3 4" key="2">
    <citation type="submission" date="2015-05" db="EMBL/GenBank/DDBJ databases">
        <title>Distinctive expansion of gene families associated with plant cell wall degradation and secondary metabolism in the genomes of grapevine trunk pathogens.</title>
        <authorList>
            <person name="Lawrence D.P."/>
            <person name="Travadon R."/>
            <person name="Rolshausen P.E."/>
            <person name="Baumgartner K."/>
        </authorList>
    </citation>
    <scope>NUCLEOTIDE SEQUENCE [LARGE SCALE GENOMIC DNA]</scope>
    <source>
        <strain evidence="3">DS831</strain>
    </source>
</reference>
<dbReference type="AlphaFoldDB" id="A0A0G2DV41"/>
<accession>A0A0G2DV41</accession>
<proteinExistence type="predicted"/>
<comment type="caution">
    <text evidence="3">The sequence shown here is derived from an EMBL/GenBank/DDBJ whole genome shotgun (WGS) entry which is preliminary data.</text>
</comment>
<dbReference type="EMBL" id="LAQI01000228">
    <property type="protein sequence ID" value="KKY14519.1"/>
    <property type="molecule type" value="Genomic_DNA"/>
</dbReference>
<dbReference type="Proteomes" id="UP000034182">
    <property type="component" value="Unassembled WGS sequence"/>
</dbReference>
<feature type="domain" description="BTB" evidence="2">
    <location>
        <begin position="27"/>
        <end position="88"/>
    </location>
</feature>
<reference evidence="3 4" key="1">
    <citation type="submission" date="2015-03" db="EMBL/GenBank/DDBJ databases">
        <authorList>
            <person name="Morales-Cruz A."/>
            <person name="Amrine K.C."/>
            <person name="Cantu D."/>
        </authorList>
    </citation>
    <scope>NUCLEOTIDE SEQUENCE [LARGE SCALE GENOMIC DNA]</scope>
    <source>
        <strain evidence="3">DS831</strain>
    </source>
</reference>
<dbReference type="Gene3D" id="3.30.710.10">
    <property type="entry name" value="Potassium Channel Kv1.1, Chain A"/>
    <property type="match status" value="1"/>
</dbReference>
<dbReference type="InterPro" id="IPR011333">
    <property type="entry name" value="SKP1/BTB/POZ_sf"/>
</dbReference>
<sequence length="235" mass="27269">MVDSDKPDDARGVQRTSPPSFRDGSLSHAVTAIELASGQAFTVHTDLLCYWSPKLRAMLAIKPPKVLRFDLDAKVFGIIVHWLYTAQLQDAWIRTTFPDPKIITVDGREDIEDPENYYRQQAEYHALEIYIFATTYDIKALRNDTVREIHKRSFVVSYAIVLKAYQHLPPASLLLKYFVDQYARKYFEELDSMYPGELALREQLPNTFLVSWLLQVVNKTFEENKLVVDDYLEPM</sequence>
<organism evidence="3 4">
    <name type="scientific">Diplodia seriata</name>
    <dbReference type="NCBI Taxonomy" id="420778"/>
    <lineage>
        <taxon>Eukaryota</taxon>
        <taxon>Fungi</taxon>
        <taxon>Dikarya</taxon>
        <taxon>Ascomycota</taxon>
        <taxon>Pezizomycotina</taxon>
        <taxon>Dothideomycetes</taxon>
        <taxon>Dothideomycetes incertae sedis</taxon>
        <taxon>Botryosphaeriales</taxon>
        <taxon>Botryosphaeriaceae</taxon>
        <taxon>Diplodia</taxon>
    </lineage>
</organism>
<dbReference type="SUPFAM" id="SSF54695">
    <property type="entry name" value="POZ domain"/>
    <property type="match status" value="1"/>
</dbReference>
<dbReference type="PANTHER" id="PTHR47843">
    <property type="entry name" value="BTB DOMAIN-CONTAINING PROTEIN-RELATED"/>
    <property type="match status" value="1"/>
</dbReference>
<protein>
    <recommendedName>
        <fullName evidence="2">BTB domain-containing protein</fullName>
    </recommendedName>
</protein>
<gene>
    <name evidence="3" type="ORF">UCDDS831_g08179</name>
</gene>
<name>A0A0G2DV41_9PEZI</name>
<evidence type="ECO:0000259" key="2">
    <source>
        <dbReference type="PROSITE" id="PS50097"/>
    </source>
</evidence>
<dbReference type="PANTHER" id="PTHR47843:SF2">
    <property type="entry name" value="BTB DOMAIN-CONTAINING PROTEIN"/>
    <property type="match status" value="1"/>
</dbReference>
<evidence type="ECO:0000313" key="3">
    <source>
        <dbReference type="EMBL" id="KKY14519.1"/>
    </source>
</evidence>
<evidence type="ECO:0000256" key="1">
    <source>
        <dbReference type="SAM" id="MobiDB-lite"/>
    </source>
</evidence>